<protein>
    <submittedName>
        <fullName evidence="2">Putative membrane protein</fullName>
    </submittedName>
</protein>
<dbReference type="Proteomes" id="UP000538147">
    <property type="component" value="Unassembled WGS sequence"/>
</dbReference>
<organism evidence="2 3">
    <name type="scientific">Polymorphobacter multimanifer</name>
    <dbReference type="NCBI Taxonomy" id="1070431"/>
    <lineage>
        <taxon>Bacteria</taxon>
        <taxon>Pseudomonadati</taxon>
        <taxon>Pseudomonadota</taxon>
        <taxon>Alphaproteobacteria</taxon>
        <taxon>Sphingomonadales</taxon>
        <taxon>Sphingosinicellaceae</taxon>
        <taxon>Polymorphobacter</taxon>
    </lineage>
</organism>
<sequence length="222" mass="23614">MLFTAEDHQRISSAIKAAERATSGEIVVIVSTQPQRYLATALSLAALLALALPFTAVVFGWSPADLLPDWDSLTPRDHERRSLEALIVIQAVTFGVVLGLGWFTALGRVLTPQGLRRDRVHRTALAQFRARGLDATAGRTGVLLYVDASDHIAEVVADAAVFAKVPADHWADTIDALTAGMKAGKPAEGMTAAIHLAGGVLAAHFPPTAGDFNELPDHLIEI</sequence>
<keyword evidence="1" id="KW-0472">Membrane</keyword>
<keyword evidence="1" id="KW-1133">Transmembrane helix</keyword>
<evidence type="ECO:0000256" key="1">
    <source>
        <dbReference type="SAM" id="Phobius"/>
    </source>
</evidence>
<evidence type="ECO:0000313" key="2">
    <source>
        <dbReference type="EMBL" id="MBB6226204.1"/>
    </source>
</evidence>
<feature type="transmembrane region" description="Helical" evidence="1">
    <location>
        <begin position="82"/>
        <end position="107"/>
    </location>
</feature>
<comment type="caution">
    <text evidence="2">The sequence shown here is derived from an EMBL/GenBank/DDBJ whole genome shotgun (WGS) entry which is preliminary data.</text>
</comment>
<dbReference type="AlphaFoldDB" id="A0A841L0X5"/>
<accession>A0A841L0X5</accession>
<reference evidence="2 3" key="1">
    <citation type="submission" date="2020-08" db="EMBL/GenBank/DDBJ databases">
        <title>Genomic Encyclopedia of Type Strains, Phase IV (KMG-IV): sequencing the most valuable type-strain genomes for metagenomic binning, comparative biology and taxonomic classification.</title>
        <authorList>
            <person name="Goeker M."/>
        </authorList>
    </citation>
    <scope>NUCLEOTIDE SEQUENCE [LARGE SCALE GENOMIC DNA]</scope>
    <source>
        <strain evidence="2 3">DSM 102189</strain>
    </source>
</reference>
<feature type="transmembrane region" description="Helical" evidence="1">
    <location>
        <begin position="37"/>
        <end position="62"/>
    </location>
</feature>
<gene>
    <name evidence="2" type="ORF">FHS79_000357</name>
</gene>
<evidence type="ECO:0000313" key="3">
    <source>
        <dbReference type="Proteomes" id="UP000538147"/>
    </source>
</evidence>
<name>A0A841L0X5_9SPHN</name>
<dbReference type="EMBL" id="JACIIV010000002">
    <property type="protein sequence ID" value="MBB6226204.1"/>
    <property type="molecule type" value="Genomic_DNA"/>
</dbReference>
<dbReference type="Gene3D" id="3.10.310.50">
    <property type="match status" value="1"/>
</dbReference>
<keyword evidence="1" id="KW-0812">Transmembrane</keyword>
<keyword evidence="3" id="KW-1185">Reference proteome</keyword>
<dbReference type="RefSeq" id="WP_184194455.1">
    <property type="nucleotide sequence ID" value="NZ_BMOX01000010.1"/>
</dbReference>
<proteinExistence type="predicted"/>